<feature type="transmembrane region" description="Helical" evidence="6">
    <location>
        <begin position="312"/>
        <end position="332"/>
    </location>
</feature>
<feature type="transmembrane region" description="Helical" evidence="6">
    <location>
        <begin position="41"/>
        <end position="61"/>
    </location>
</feature>
<feature type="transmembrane region" description="Helical" evidence="6">
    <location>
        <begin position="761"/>
        <end position="780"/>
    </location>
</feature>
<evidence type="ECO:0000256" key="5">
    <source>
        <dbReference type="ARBA" id="ARBA00023136"/>
    </source>
</evidence>
<dbReference type="InterPro" id="IPR025857">
    <property type="entry name" value="MacB_PCD"/>
</dbReference>
<evidence type="ECO:0000256" key="6">
    <source>
        <dbReference type="SAM" id="Phobius"/>
    </source>
</evidence>
<feature type="transmembrane region" description="Helical" evidence="6">
    <location>
        <begin position="712"/>
        <end position="733"/>
    </location>
</feature>
<feature type="domain" description="ABC3 transporter permease C-terminal" evidence="7">
    <location>
        <begin position="318"/>
        <end position="435"/>
    </location>
</feature>
<keyword evidence="10" id="KW-1185">Reference proteome</keyword>
<feature type="domain" description="MacB-like periplasmic core" evidence="8">
    <location>
        <begin position="40"/>
        <end position="272"/>
    </location>
</feature>
<keyword evidence="5 6" id="KW-0472">Membrane</keyword>
<dbReference type="Pfam" id="PF12704">
    <property type="entry name" value="MacB_PCD"/>
    <property type="match status" value="1"/>
</dbReference>
<dbReference type="InterPro" id="IPR003838">
    <property type="entry name" value="ABC3_permease_C"/>
</dbReference>
<keyword evidence="2" id="KW-1003">Cell membrane</keyword>
<sequence>MSKIGMALVVREMNFNFGPVMIRNHFTIAVRSFFNSKGYSFINVAGLAVGLACTILIFLVVRHETSYDLSQSRLERIYRVETENIKEGHTYPGTYTGMAQALRTDLPEAEVIAPLMQRGGKTMAAGALPAGSYSQEKKNQRPAFRESVVFADNALFRALDYTWVAGNPAHALSQPNAIVLTRAYAKKYFGTADVLGNTIRMDNKQDLTVTGVVEDYPATTSFPFNMLVSFATVKQIDPGFEDNKWNGWNDNFQVFVVLKKGVAPEQLTGRFESVVVKYMGKEALPDKRFKLNHLAEIHYTGNLGGRSANVGLLKTLSVIGALVLLIACFNFINLSTARAFKRAKEVGIRKAIGSSRKSLIYQFLTEAGLVTLFAGIVALVLSVLLLPVLAAALAIPLTLDDDLFTGSTALFTGFLLLLTTLLAGIYPALRLSGMAPIWALKSNSTVRAGQWFSMREGLVVVQFTVSLVLICCAMLIDRQLDFFRNADLGFNKSAVITVGLPDNKPEKLHTLREQLIRSAQIKDVSFSFNSASAESNWMQAMEYRQGPKVVQVKTQMKMGDSHYFDTYGIRMLAGEPLKDSDTTRNFRIIVNEVFLGRIGIDSPRAAIGQRVYYGDGNEFATIVGVVRNFHVNSLHQKIDPTIIQVVPNNFYQAGIKLQSENASAASIQAALADIEKAWMEAFPDQVFEYSFLDETLAQAYQSETRTARLIEAATILAVLIASMGLFGLATFTAEQRTKEIGVRKVLGASVGSVVALLSRDFLKPVVLAIVVASPIAWYLMDQWLQNFEFKISVSWWLFVAAGSLMSLIALATVSFQSLRAAMLDPVRSLRSE</sequence>
<gene>
    <name evidence="9" type="ORF">J2W84_003750</name>
</gene>
<keyword evidence="4 6" id="KW-1133">Transmembrane helix</keyword>
<dbReference type="PANTHER" id="PTHR30572:SF18">
    <property type="entry name" value="ABC-TYPE MACROLIDE FAMILY EXPORT SYSTEM PERMEASE COMPONENT 2"/>
    <property type="match status" value="1"/>
</dbReference>
<dbReference type="InterPro" id="IPR050250">
    <property type="entry name" value="Macrolide_Exporter_MacB"/>
</dbReference>
<dbReference type="Pfam" id="PF02687">
    <property type="entry name" value="FtsX"/>
    <property type="match status" value="2"/>
</dbReference>
<feature type="transmembrane region" description="Helical" evidence="6">
    <location>
        <begin position="457"/>
        <end position="476"/>
    </location>
</feature>
<feature type="transmembrane region" description="Helical" evidence="6">
    <location>
        <begin position="795"/>
        <end position="815"/>
    </location>
</feature>
<name>A0ABU1R0B7_9BACT</name>
<dbReference type="RefSeq" id="WP_309985876.1">
    <property type="nucleotide sequence ID" value="NZ_JAVDTI010000003.1"/>
</dbReference>
<evidence type="ECO:0000256" key="1">
    <source>
        <dbReference type="ARBA" id="ARBA00004651"/>
    </source>
</evidence>
<evidence type="ECO:0000259" key="8">
    <source>
        <dbReference type="Pfam" id="PF12704"/>
    </source>
</evidence>
<evidence type="ECO:0000259" key="7">
    <source>
        <dbReference type="Pfam" id="PF02687"/>
    </source>
</evidence>
<evidence type="ECO:0000313" key="9">
    <source>
        <dbReference type="EMBL" id="MDR6806702.1"/>
    </source>
</evidence>
<feature type="transmembrane region" description="Helical" evidence="6">
    <location>
        <begin position="367"/>
        <end position="397"/>
    </location>
</feature>
<reference evidence="9 10" key="1">
    <citation type="submission" date="2023-07" db="EMBL/GenBank/DDBJ databases">
        <title>Sorghum-associated microbial communities from plants grown in Nebraska, USA.</title>
        <authorList>
            <person name="Schachtman D."/>
        </authorList>
    </citation>
    <scope>NUCLEOTIDE SEQUENCE [LARGE SCALE GENOMIC DNA]</scope>
    <source>
        <strain evidence="9 10">BE57</strain>
    </source>
</reference>
<dbReference type="Proteomes" id="UP001264980">
    <property type="component" value="Unassembled WGS sequence"/>
</dbReference>
<evidence type="ECO:0000256" key="2">
    <source>
        <dbReference type="ARBA" id="ARBA00022475"/>
    </source>
</evidence>
<evidence type="ECO:0000256" key="4">
    <source>
        <dbReference type="ARBA" id="ARBA00022989"/>
    </source>
</evidence>
<accession>A0ABU1R0B7</accession>
<dbReference type="PANTHER" id="PTHR30572">
    <property type="entry name" value="MEMBRANE COMPONENT OF TRANSPORTER-RELATED"/>
    <property type="match status" value="1"/>
</dbReference>
<protein>
    <submittedName>
        <fullName evidence="9">ABC transport system permease protein</fullName>
    </submittedName>
</protein>
<dbReference type="EMBL" id="JAVDTI010000003">
    <property type="protein sequence ID" value="MDR6806702.1"/>
    <property type="molecule type" value="Genomic_DNA"/>
</dbReference>
<comment type="subcellular location">
    <subcellularLocation>
        <location evidence="1">Cell membrane</location>
        <topology evidence="1">Multi-pass membrane protein</topology>
    </subcellularLocation>
</comment>
<proteinExistence type="predicted"/>
<evidence type="ECO:0000313" key="10">
    <source>
        <dbReference type="Proteomes" id="UP001264980"/>
    </source>
</evidence>
<evidence type="ECO:0000256" key="3">
    <source>
        <dbReference type="ARBA" id="ARBA00022692"/>
    </source>
</evidence>
<comment type="caution">
    <text evidence="9">The sequence shown here is derived from an EMBL/GenBank/DDBJ whole genome shotgun (WGS) entry which is preliminary data.</text>
</comment>
<keyword evidence="3 6" id="KW-0812">Transmembrane</keyword>
<feature type="domain" description="ABC3 transporter permease C-terminal" evidence="7">
    <location>
        <begin position="714"/>
        <end position="821"/>
    </location>
</feature>
<organism evidence="9 10">
    <name type="scientific">Dyadobacter fermentans</name>
    <dbReference type="NCBI Taxonomy" id="94254"/>
    <lineage>
        <taxon>Bacteria</taxon>
        <taxon>Pseudomonadati</taxon>
        <taxon>Bacteroidota</taxon>
        <taxon>Cytophagia</taxon>
        <taxon>Cytophagales</taxon>
        <taxon>Spirosomataceae</taxon>
        <taxon>Dyadobacter</taxon>
    </lineage>
</organism>
<feature type="transmembrane region" description="Helical" evidence="6">
    <location>
        <begin position="409"/>
        <end position="429"/>
    </location>
</feature>